<evidence type="ECO:0000313" key="3">
    <source>
        <dbReference type="Proteomes" id="UP000707352"/>
    </source>
</evidence>
<dbReference type="PANTHER" id="PTHR46310:SF7">
    <property type="entry name" value="AMIDASE 1"/>
    <property type="match status" value="1"/>
</dbReference>
<dbReference type="InterPro" id="IPR036928">
    <property type="entry name" value="AS_sf"/>
</dbReference>
<dbReference type="Gene3D" id="3.90.1300.10">
    <property type="entry name" value="Amidase signature (AS) domain"/>
    <property type="match status" value="1"/>
</dbReference>
<accession>A0ABX0VEP7</accession>
<proteinExistence type="predicted"/>
<evidence type="ECO:0000313" key="2">
    <source>
        <dbReference type="EMBL" id="NIX78308.1"/>
    </source>
</evidence>
<dbReference type="Proteomes" id="UP000707352">
    <property type="component" value="Unassembled WGS sequence"/>
</dbReference>
<protein>
    <recommendedName>
        <fullName evidence="4">Amidase</fullName>
    </recommendedName>
</protein>
<keyword evidence="3" id="KW-1185">Reference proteome</keyword>
<comment type="caution">
    <text evidence="2">The sequence shown here is derived from an EMBL/GenBank/DDBJ whole genome shotgun (WGS) entry which is preliminary data.</text>
</comment>
<evidence type="ECO:0008006" key="4">
    <source>
        <dbReference type="Google" id="ProtNLM"/>
    </source>
</evidence>
<organism evidence="2 3">
    <name type="scientific">Microvirga terricola</name>
    <dbReference type="NCBI Taxonomy" id="2719797"/>
    <lineage>
        <taxon>Bacteria</taxon>
        <taxon>Pseudomonadati</taxon>
        <taxon>Pseudomonadota</taxon>
        <taxon>Alphaproteobacteria</taxon>
        <taxon>Hyphomicrobiales</taxon>
        <taxon>Methylobacteriaceae</taxon>
        <taxon>Microvirga</taxon>
    </lineage>
</organism>
<dbReference type="SUPFAM" id="SSF75304">
    <property type="entry name" value="Amidase signature (AS) enzymes"/>
    <property type="match status" value="1"/>
</dbReference>
<dbReference type="PANTHER" id="PTHR46310">
    <property type="entry name" value="AMIDASE 1"/>
    <property type="match status" value="1"/>
</dbReference>
<evidence type="ECO:0000256" key="1">
    <source>
        <dbReference type="SAM" id="MobiDB-lite"/>
    </source>
</evidence>
<feature type="compositionally biased region" description="Low complexity" evidence="1">
    <location>
        <begin position="51"/>
        <end position="65"/>
    </location>
</feature>
<name>A0ABX0VEP7_9HYPH</name>
<feature type="compositionally biased region" description="Gly residues" evidence="1">
    <location>
        <begin position="73"/>
        <end position="82"/>
    </location>
</feature>
<feature type="region of interest" description="Disordered" evidence="1">
    <location>
        <begin position="47"/>
        <end position="82"/>
    </location>
</feature>
<dbReference type="EMBL" id="JAATJS010000007">
    <property type="protein sequence ID" value="NIX78308.1"/>
    <property type="molecule type" value="Genomic_DNA"/>
</dbReference>
<gene>
    <name evidence="2" type="ORF">HB375_17070</name>
</gene>
<reference evidence="2 3" key="1">
    <citation type="submission" date="2020-03" db="EMBL/GenBank/DDBJ databases">
        <title>The genome sequence of Microvirga sp. c23x22.</title>
        <authorList>
            <person name="Zhang X."/>
        </authorList>
    </citation>
    <scope>NUCLEOTIDE SEQUENCE [LARGE SCALE GENOMIC DNA]</scope>
    <source>
        <strain evidence="3">c23x22</strain>
    </source>
</reference>
<sequence>MLALSGIKTRTAPTVRKMLEAGARFVGKTITDELTFSMNGKNAHFGTPVNGAAPGRIPGAPRPARMNLVTGGRVTGTGAMGE</sequence>